<evidence type="ECO:0000313" key="2">
    <source>
        <dbReference type="EMBL" id="GID45303.1"/>
    </source>
</evidence>
<proteinExistence type="predicted"/>
<evidence type="ECO:0000256" key="1">
    <source>
        <dbReference type="SAM" id="MobiDB-lite"/>
    </source>
</evidence>
<comment type="caution">
    <text evidence="2">The sequence shown here is derived from an EMBL/GenBank/DDBJ whole genome shotgun (WGS) entry which is preliminary data.</text>
</comment>
<protein>
    <submittedName>
        <fullName evidence="2">Uncharacterized protein</fullName>
    </submittedName>
</protein>
<organism evidence="2">
    <name type="scientific">Actinoplanes campanulatus</name>
    <dbReference type="NCBI Taxonomy" id="113559"/>
    <lineage>
        <taxon>Bacteria</taxon>
        <taxon>Bacillati</taxon>
        <taxon>Actinomycetota</taxon>
        <taxon>Actinomycetes</taxon>
        <taxon>Micromonosporales</taxon>
        <taxon>Micromonosporaceae</taxon>
        <taxon>Actinoplanes</taxon>
    </lineage>
</organism>
<feature type="region of interest" description="Disordered" evidence="1">
    <location>
        <begin position="1"/>
        <end position="36"/>
    </location>
</feature>
<sequence>MSTLPATRPTAEHVPDHPPTAKRALDQPSTPEPAPNTRTVLAAELVRGHPAVRWCGISVVPARHDAGMFTWLDLIPPPGPGEVDTAWSGYLIPRSLRDPLAERYERLLTRVGAGVPAHLLPAYDAAGLAARRRVGGRLTDPGMIAVPEFASTLAKPVPTKAWLRQGVPARRRPAHHRHDDPEPTAPPSHETRRSRWPSRCCATRR</sequence>
<feature type="compositionally biased region" description="Basic residues" evidence="1">
    <location>
        <begin position="192"/>
        <end position="205"/>
    </location>
</feature>
<accession>A0ABQ3WGL8</accession>
<reference evidence="2" key="1">
    <citation type="submission" date="2021-01" db="EMBL/GenBank/DDBJ databases">
        <title>Whole genome shotgun sequence of Actinoplanes capillaceus NBRC 16408.</title>
        <authorList>
            <person name="Komaki H."/>
            <person name="Tamura T."/>
        </authorList>
    </citation>
    <scope>NUCLEOTIDE SEQUENCE [LARGE SCALE GENOMIC DNA]</scope>
    <source>
        <strain evidence="2">NBRC 16408</strain>
    </source>
</reference>
<name>A0ABQ3WGL8_9ACTN</name>
<dbReference type="EMBL" id="BOMF01000050">
    <property type="protein sequence ID" value="GID45303.1"/>
    <property type="molecule type" value="Genomic_DNA"/>
</dbReference>
<gene>
    <name evidence="2" type="ORF">Aca07nite_25780</name>
</gene>
<feature type="region of interest" description="Disordered" evidence="1">
    <location>
        <begin position="169"/>
        <end position="205"/>
    </location>
</feature>